<organism evidence="1 2">
    <name type="scientific">Gryllus longicercus</name>
    <dbReference type="NCBI Taxonomy" id="2509291"/>
    <lineage>
        <taxon>Eukaryota</taxon>
        <taxon>Metazoa</taxon>
        <taxon>Ecdysozoa</taxon>
        <taxon>Arthropoda</taxon>
        <taxon>Hexapoda</taxon>
        <taxon>Insecta</taxon>
        <taxon>Pterygota</taxon>
        <taxon>Neoptera</taxon>
        <taxon>Polyneoptera</taxon>
        <taxon>Orthoptera</taxon>
        <taxon>Ensifera</taxon>
        <taxon>Gryllidea</taxon>
        <taxon>Grylloidea</taxon>
        <taxon>Gryllidae</taxon>
        <taxon>Gryllinae</taxon>
        <taxon>Gryllus</taxon>
    </lineage>
</organism>
<dbReference type="Proteomes" id="UP001378592">
    <property type="component" value="Unassembled WGS sequence"/>
</dbReference>
<gene>
    <name evidence="1" type="ORF">R5R35_013583</name>
</gene>
<keyword evidence="2" id="KW-1185">Reference proteome</keyword>
<protein>
    <submittedName>
        <fullName evidence="1">Uncharacterized protein</fullName>
    </submittedName>
</protein>
<dbReference type="EMBL" id="JAZDUA010000156">
    <property type="protein sequence ID" value="KAK7866088.1"/>
    <property type="molecule type" value="Genomic_DNA"/>
</dbReference>
<reference evidence="1 2" key="1">
    <citation type="submission" date="2024-03" db="EMBL/GenBank/DDBJ databases">
        <title>The genome assembly and annotation of the cricket Gryllus longicercus Weissman &amp; Gray.</title>
        <authorList>
            <person name="Szrajer S."/>
            <person name="Gray D."/>
            <person name="Ylla G."/>
        </authorList>
    </citation>
    <scope>NUCLEOTIDE SEQUENCE [LARGE SCALE GENOMIC DNA]</scope>
    <source>
        <strain evidence="1">DAG 2021-001</strain>
        <tissue evidence="1">Whole body minus gut</tissue>
    </source>
</reference>
<dbReference type="AlphaFoldDB" id="A0AAN9VZC2"/>
<name>A0AAN9VZC2_9ORTH</name>
<proteinExistence type="predicted"/>
<evidence type="ECO:0000313" key="2">
    <source>
        <dbReference type="Proteomes" id="UP001378592"/>
    </source>
</evidence>
<comment type="caution">
    <text evidence="1">The sequence shown here is derived from an EMBL/GenBank/DDBJ whole genome shotgun (WGS) entry which is preliminary data.</text>
</comment>
<accession>A0AAN9VZC2</accession>
<sequence length="58" mass="7212">MGFEWKKTDNRRSLMERNDIVIARSDFLMEYMKLKAEGYEFVFLDETWFYSKGKRKIY</sequence>
<evidence type="ECO:0000313" key="1">
    <source>
        <dbReference type="EMBL" id="KAK7866088.1"/>
    </source>
</evidence>